<evidence type="ECO:0000313" key="3">
    <source>
        <dbReference type="EMBL" id="GGR80551.1"/>
    </source>
</evidence>
<dbReference type="Proteomes" id="UP000606194">
    <property type="component" value="Unassembled WGS sequence"/>
</dbReference>
<dbReference type="RefSeq" id="WP_190148877.1">
    <property type="nucleotide sequence ID" value="NZ_BMTL01000007.1"/>
</dbReference>
<organism evidence="3 4">
    <name type="scientific">Streptomyces humidus</name>
    <dbReference type="NCBI Taxonomy" id="52259"/>
    <lineage>
        <taxon>Bacteria</taxon>
        <taxon>Bacillati</taxon>
        <taxon>Actinomycetota</taxon>
        <taxon>Actinomycetes</taxon>
        <taxon>Kitasatosporales</taxon>
        <taxon>Streptomycetaceae</taxon>
        <taxon>Streptomyces</taxon>
    </lineage>
</organism>
<protein>
    <recommendedName>
        <fullName evidence="2">DUF3592 domain-containing protein</fullName>
    </recommendedName>
</protein>
<keyword evidence="1" id="KW-0812">Transmembrane</keyword>
<sequence length="141" mass="15678">MNREWLFTLIPLVIGVSFLCAGVYGLRRASALRRTGITAVGRVVRHDTRRDDDGAKYHHPVVAWTTRDGSECTYSSTFGRGKVLNGYGVGNSVFVLYDENDPRRFEIRGWDSTSLYMVFTVVGTVLTTGTLTVLLVLLSTL</sequence>
<evidence type="ECO:0000256" key="1">
    <source>
        <dbReference type="SAM" id="Phobius"/>
    </source>
</evidence>
<feature type="domain" description="DUF3592" evidence="2">
    <location>
        <begin position="40"/>
        <end position="109"/>
    </location>
</feature>
<keyword evidence="1" id="KW-0472">Membrane</keyword>
<dbReference type="EMBL" id="BMTL01000007">
    <property type="protein sequence ID" value="GGR80551.1"/>
    <property type="molecule type" value="Genomic_DNA"/>
</dbReference>
<gene>
    <name evidence="3" type="ORF">GCM10010269_19610</name>
</gene>
<reference evidence="3" key="1">
    <citation type="journal article" date="2014" name="Int. J. Syst. Evol. Microbiol.">
        <title>Complete genome sequence of Corynebacterium casei LMG S-19264T (=DSM 44701T), isolated from a smear-ripened cheese.</title>
        <authorList>
            <consortium name="US DOE Joint Genome Institute (JGI-PGF)"/>
            <person name="Walter F."/>
            <person name="Albersmeier A."/>
            <person name="Kalinowski J."/>
            <person name="Ruckert C."/>
        </authorList>
    </citation>
    <scope>NUCLEOTIDE SEQUENCE</scope>
    <source>
        <strain evidence="3">JCM 4386</strain>
    </source>
</reference>
<keyword evidence="1" id="KW-1133">Transmembrane helix</keyword>
<evidence type="ECO:0000259" key="2">
    <source>
        <dbReference type="Pfam" id="PF12158"/>
    </source>
</evidence>
<dbReference type="Pfam" id="PF12158">
    <property type="entry name" value="DUF3592"/>
    <property type="match status" value="1"/>
</dbReference>
<comment type="caution">
    <text evidence="3">The sequence shown here is derived from an EMBL/GenBank/DDBJ whole genome shotgun (WGS) entry which is preliminary data.</text>
</comment>
<feature type="transmembrane region" description="Helical" evidence="1">
    <location>
        <begin position="113"/>
        <end position="138"/>
    </location>
</feature>
<name>A0A918FUE9_9ACTN</name>
<dbReference type="AlphaFoldDB" id="A0A918FUE9"/>
<feature type="transmembrane region" description="Helical" evidence="1">
    <location>
        <begin position="6"/>
        <end position="26"/>
    </location>
</feature>
<proteinExistence type="predicted"/>
<keyword evidence="4" id="KW-1185">Reference proteome</keyword>
<evidence type="ECO:0000313" key="4">
    <source>
        <dbReference type="Proteomes" id="UP000606194"/>
    </source>
</evidence>
<accession>A0A918FUE9</accession>
<dbReference type="InterPro" id="IPR021994">
    <property type="entry name" value="DUF3592"/>
</dbReference>
<reference evidence="3" key="2">
    <citation type="submission" date="2020-09" db="EMBL/GenBank/DDBJ databases">
        <authorList>
            <person name="Sun Q."/>
            <person name="Ohkuma M."/>
        </authorList>
    </citation>
    <scope>NUCLEOTIDE SEQUENCE</scope>
    <source>
        <strain evidence="3">JCM 4386</strain>
    </source>
</reference>